<sequence length="68" mass="7102">MSESTPRSEALQPRSGAAAPLSGSCSMEISARGQCFLLFESLPVVLKDGVPQSQGLVVAVAISYCIPY</sequence>
<dbReference type="HOGENOM" id="CLU_2794112_0_0_1"/>
<dbReference type="EnsemblFungi" id="EJT69152">
    <property type="protein sequence ID" value="EJT69152"/>
    <property type="gene ID" value="GGTG_13261"/>
</dbReference>
<dbReference type="VEuPathDB" id="FungiDB:GGTG_13261"/>
<dbReference type="Proteomes" id="UP000006039">
    <property type="component" value="Unassembled WGS sequence"/>
</dbReference>
<evidence type="ECO:0000256" key="1">
    <source>
        <dbReference type="SAM" id="MobiDB-lite"/>
    </source>
</evidence>
<accession>J3PID3</accession>
<reference evidence="3" key="4">
    <citation type="journal article" date="2015" name="G3 (Bethesda)">
        <title>Genome sequences of three phytopathogenic species of the Magnaporthaceae family of fungi.</title>
        <authorList>
            <person name="Okagaki L.H."/>
            <person name="Nunes C.C."/>
            <person name="Sailsbery J."/>
            <person name="Clay B."/>
            <person name="Brown D."/>
            <person name="John T."/>
            <person name="Oh Y."/>
            <person name="Young N."/>
            <person name="Fitzgerald M."/>
            <person name="Haas B.J."/>
            <person name="Zeng Q."/>
            <person name="Young S."/>
            <person name="Adiconis X."/>
            <person name="Fan L."/>
            <person name="Levin J.Z."/>
            <person name="Mitchell T.K."/>
            <person name="Okubara P.A."/>
            <person name="Farman M.L."/>
            <person name="Kohn L.M."/>
            <person name="Birren B."/>
            <person name="Ma L.-J."/>
            <person name="Dean R.A."/>
        </authorList>
    </citation>
    <scope>NUCLEOTIDE SEQUENCE</scope>
    <source>
        <strain evidence="3">R3-111a-1</strain>
    </source>
</reference>
<reference evidence="3" key="5">
    <citation type="submission" date="2018-04" db="UniProtKB">
        <authorList>
            <consortium name="EnsemblFungi"/>
        </authorList>
    </citation>
    <scope>IDENTIFICATION</scope>
    <source>
        <strain evidence="3">R3-111a-1</strain>
    </source>
</reference>
<dbReference type="RefSeq" id="XP_009229431.1">
    <property type="nucleotide sequence ID" value="XM_009231167.1"/>
</dbReference>
<reference evidence="4" key="1">
    <citation type="submission" date="2010-07" db="EMBL/GenBank/DDBJ databases">
        <title>The genome sequence of Gaeumannomyces graminis var. tritici strain R3-111a-1.</title>
        <authorList>
            <consortium name="The Broad Institute Genome Sequencing Platform"/>
            <person name="Ma L.-J."/>
            <person name="Dead R."/>
            <person name="Young S."/>
            <person name="Zeng Q."/>
            <person name="Koehrsen M."/>
            <person name="Alvarado L."/>
            <person name="Berlin A."/>
            <person name="Chapman S.B."/>
            <person name="Chen Z."/>
            <person name="Freedman E."/>
            <person name="Gellesch M."/>
            <person name="Goldberg J."/>
            <person name="Griggs A."/>
            <person name="Gujja S."/>
            <person name="Heilman E.R."/>
            <person name="Heiman D."/>
            <person name="Hepburn T."/>
            <person name="Howarth C."/>
            <person name="Jen D."/>
            <person name="Larson L."/>
            <person name="Mehta T."/>
            <person name="Neiman D."/>
            <person name="Pearson M."/>
            <person name="Roberts A."/>
            <person name="Saif S."/>
            <person name="Shea T."/>
            <person name="Shenoy N."/>
            <person name="Sisk P."/>
            <person name="Stolte C."/>
            <person name="Sykes S."/>
            <person name="Walk T."/>
            <person name="White J."/>
            <person name="Yandava C."/>
            <person name="Haas B."/>
            <person name="Nusbaum C."/>
            <person name="Birren B."/>
        </authorList>
    </citation>
    <scope>NUCLEOTIDE SEQUENCE [LARGE SCALE GENOMIC DNA]</scope>
    <source>
        <strain evidence="4">R3-111a-1</strain>
    </source>
</reference>
<name>J3PID3_GAET3</name>
<dbReference type="EMBL" id="GL385405">
    <property type="protein sequence ID" value="EJT69152.1"/>
    <property type="molecule type" value="Genomic_DNA"/>
</dbReference>
<feature type="region of interest" description="Disordered" evidence="1">
    <location>
        <begin position="1"/>
        <end position="21"/>
    </location>
</feature>
<reference evidence="2" key="2">
    <citation type="submission" date="2010-07" db="EMBL/GenBank/DDBJ databases">
        <authorList>
            <consortium name="The Broad Institute Genome Sequencing Platform"/>
            <consortium name="Broad Institute Genome Sequencing Center for Infectious Disease"/>
            <person name="Ma L.-J."/>
            <person name="Dead R."/>
            <person name="Young S."/>
            <person name="Zeng Q."/>
            <person name="Koehrsen M."/>
            <person name="Alvarado L."/>
            <person name="Berlin A."/>
            <person name="Chapman S.B."/>
            <person name="Chen Z."/>
            <person name="Freedman E."/>
            <person name="Gellesch M."/>
            <person name="Goldberg J."/>
            <person name="Griggs A."/>
            <person name="Gujja S."/>
            <person name="Heilman E.R."/>
            <person name="Heiman D."/>
            <person name="Hepburn T."/>
            <person name="Howarth C."/>
            <person name="Jen D."/>
            <person name="Larson L."/>
            <person name="Mehta T."/>
            <person name="Neiman D."/>
            <person name="Pearson M."/>
            <person name="Roberts A."/>
            <person name="Saif S."/>
            <person name="Shea T."/>
            <person name="Shenoy N."/>
            <person name="Sisk P."/>
            <person name="Stolte C."/>
            <person name="Sykes S."/>
            <person name="Walk T."/>
            <person name="White J."/>
            <person name="Yandava C."/>
            <person name="Haas B."/>
            <person name="Nusbaum C."/>
            <person name="Birren B."/>
        </authorList>
    </citation>
    <scope>NUCLEOTIDE SEQUENCE</scope>
    <source>
        <strain evidence="2">R3-111a-1</strain>
    </source>
</reference>
<dbReference type="GeneID" id="20353719"/>
<organism evidence="2">
    <name type="scientific">Gaeumannomyces tritici (strain R3-111a-1)</name>
    <name type="common">Wheat and barley take-all root rot fungus</name>
    <name type="synonym">Gaeumannomyces graminis var. tritici</name>
    <dbReference type="NCBI Taxonomy" id="644352"/>
    <lineage>
        <taxon>Eukaryota</taxon>
        <taxon>Fungi</taxon>
        <taxon>Dikarya</taxon>
        <taxon>Ascomycota</taxon>
        <taxon>Pezizomycotina</taxon>
        <taxon>Sordariomycetes</taxon>
        <taxon>Sordariomycetidae</taxon>
        <taxon>Magnaporthales</taxon>
        <taxon>Magnaporthaceae</taxon>
        <taxon>Gaeumannomyces</taxon>
    </lineage>
</organism>
<evidence type="ECO:0000313" key="2">
    <source>
        <dbReference type="EMBL" id="EJT69152.1"/>
    </source>
</evidence>
<reference evidence="2" key="3">
    <citation type="submission" date="2010-09" db="EMBL/GenBank/DDBJ databases">
        <title>Annotation of Gaeumannomyces graminis var. tritici R3-111a-1.</title>
        <authorList>
            <consortium name="The Broad Institute Genome Sequencing Platform"/>
            <person name="Ma L.-J."/>
            <person name="Dead R."/>
            <person name="Young S.K."/>
            <person name="Zeng Q."/>
            <person name="Gargeya S."/>
            <person name="Fitzgerald M."/>
            <person name="Haas B."/>
            <person name="Abouelleil A."/>
            <person name="Alvarado L."/>
            <person name="Arachchi H.M."/>
            <person name="Berlin A."/>
            <person name="Brown A."/>
            <person name="Chapman S.B."/>
            <person name="Chen Z."/>
            <person name="Dunbar C."/>
            <person name="Freedman E."/>
            <person name="Gearin G."/>
            <person name="Gellesch M."/>
            <person name="Goldberg J."/>
            <person name="Griggs A."/>
            <person name="Gujja S."/>
            <person name="Heiman D."/>
            <person name="Howarth C."/>
            <person name="Larson L."/>
            <person name="Lui A."/>
            <person name="MacDonald P.J.P."/>
            <person name="Mehta T."/>
            <person name="Montmayeur A."/>
            <person name="Murphy C."/>
            <person name="Neiman D."/>
            <person name="Pearson M."/>
            <person name="Priest M."/>
            <person name="Roberts A."/>
            <person name="Saif S."/>
            <person name="Shea T."/>
            <person name="Shenoy N."/>
            <person name="Sisk P."/>
            <person name="Stolte C."/>
            <person name="Sykes S."/>
            <person name="Yandava C."/>
            <person name="Wortman J."/>
            <person name="Nusbaum C."/>
            <person name="Birren B."/>
        </authorList>
    </citation>
    <scope>NUCLEOTIDE SEQUENCE</scope>
    <source>
        <strain evidence="2">R3-111a-1</strain>
    </source>
</reference>
<protein>
    <submittedName>
        <fullName evidence="2 3">Uncharacterized protein</fullName>
    </submittedName>
</protein>
<gene>
    <name evidence="3" type="primary">20353719</name>
    <name evidence="2" type="ORF">GGTG_13261</name>
</gene>
<evidence type="ECO:0000313" key="3">
    <source>
        <dbReference type="EnsemblFungi" id="EJT69152"/>
    </source>
</evidence>
<evidence type="ECO:0000313" key="4">
    <source>
        <dbReference type="Proteomes" id="UP000006039"/>
    </source>
</evidence>
<proteinExistence type="predicted"/>
<dbReference type="AlphaFoldDB" id="J3PID3"/>
<keyword evidence="4" id="KW-1185">Reference proteome</keyword>
<dbReference type="PROSITE" id="PS51257">
    <property type="entry name" value="PROKAR_LIPOPROTEIN"/>
    <property type="match status" value="1"/>
</dbReference>